<dbReference type="EnsemblMetazoa" id="ASIC007313-RA">
    <property type="protein sequence ID" value="ASIC007313-PA"/>
    <property type="gene ID" value="ASIC007313"/>
</dbReference>
<dbReference type="EMBL" id="ATLV01015017">
    <property type="status" value="NOT_ANNOTATED_CDS"/>
    <property type="molecule type" value="Genomic_DNA"/>
</dbReference>
<accession>A0A084VPN8</accession>
<dbReference type="Proteomes" id="UP000030765">
    <property type="component" value="Unassembled WGS sequence"/>
</dbReference>
<organism evidence="1">
    <name type="scientific">Anopheles sinensis</name>
    <name type="common">Mosquito</name>
    <dbReference type="NCBI Taxonomy" id="74873"/>
    <lineage>
        <taxon>Eukaryota</taxon>
        <taxon>Metazoa</taxon>
        <taxon>Ecdysozoa</taxon>
        <taxon>Arthropoda</taxon>
        <taxon>Hexapoda</taxon>
        <taxon>Insecta</taxon>
        <taxon>Pterygota</taxon>
        <taxon>Neoptera</taxon>
        <taxon>Endopterygota</taxon>
        <taxon>Diptera</taxon>
        <taxon>Nematocera</taxon>
        <taxon>Culicoidea</taxon>
        <taxon>Culicidae</taxon>
        <taxon>Anophelinae</taxon>
        <taxon>Anopheles</taxon>
    </lineage>
</organism>
<evidence type="ECO:0000313" key="2">
    <source>
        <dbReference type="EnsemblMetazoa" id="ASIC007313-PA"/>
    </source>
</evidence>
<dbReference type="AlphaFoldDB" id="A0A084VPN8"/>
<reference evidence="2" key="2">
    <citation type="submission" date="2020-05" db="UniProtKB">
        <authorList>
            <consortium name="EnsemblMetazoa"/>
        </authorList>
    </citation>
    <scope>IDENTIFICATION</scope>
</reference>
<keyword evidence="3" id="KW-1185">Reference proteome</keyword>
<proteinExistence type="predicted"/>
<evidence type="ECO:0000313" key="3">
    <source>
        <dbReference type="Proteomes" id="UP000030765"/>
    </source>
</evidence>
<protein>
    <submittedName>
        <fullName evidence="1 2">Type I restriction enzyme R subunit</fullName>
    </submittedName>
</protein>
<dbReference type="VEuPathDB" id="VectorBase:ASIC007313"/>
<sequence>MLTYSTTETEKKSNNSFLDTMAMDTTSSIEYDAILGFIAKGGLVEQAPKHITVLRECLIHLMPYDDEKEYALKYYRWLEH</sequence>
<evidence type="ECO:0000313" key="1">
    <source>
        <dbReference type="EMBL" id="KFB39932.1"/>
    </source>
</evidence>
<gene>
    <name evidence="1" type="ORF">ZHAS_00007313</name>
</gene>
<name>A0A084VPN8_ANOSI</name>
<dbReference type="EMBL" id="KE524999">
    <property type="protein sequence ID" value="KFB39932.1"/>
    <property type="molecule type" value="Genomic_DNA"/>
</dbReference>
<reference evidence="1 3" key="1">
    <citation type="journal article" date="2014" name="BMC Genomics">
        <title>Genome sequence of Anopheles sinensis provides insight into genetics basis of mosquito competence for malaria parasites.</title>
        <authorList>
            <person name="Zhou D."/>
            <person name="Zhang D."/>
            <person name="Ding G."/>
            <person name="Shi L."/>
            <person name="Hou Q."/>
            <person name="Ye Y."/>
            <person name="Xu Y."/>
            <person name="Zhou H."/>
            <person name="Xiong C."/>
            <person name="Li S."/>
            <person name="Yu J."/>
            <person name="Hong S."/>
            <person name="Yu X."/>
            <person name="Zou P."/>
            <person name="Chen C."/>
            <person name="Chang X."/>
            <person name="Wang W."/>
            <person name="Lv Y."/>
            <person name="Sun Y."/>
            <person name="Ma L."/>
            <person name="Shen B."/>
            <person name="Zhu C."/>
        </authorList>
    </citation>
    <scope>NUCLEOTIDE SEQUENCE [LARGE SCALE GENOMIC DNA]</scope>
</reference>